<dbReference type="InterPro" id="IPR025877">
    <property type="entry name" value="MobA-like_NTP_Trfase"/>
</dbReference>
<dbReference type="Pfam" id="PF12804">
    <property type="entry name" value="NTP_transf_3"/>
    <property type="match status" value="1"/>
</dbReference>
<dbReference type="PANTHER" id="PTHR19136">
    <property type="entry name" value="MOLYBDENUM COFACTOR GUANYLYLTRANSFERASE"/>
    <property type="match status" value="1"/>
</dbReference>
<reference evidence="4" key="2">
    <citation type="submission" date="2021-09" db="EMBL/GenBank/DDBJ databases">
        <authorList>
            <person name="Gilroy R."/>
        </authorList>
    </citation>
    <scope>NUCLEOTIDE SEQUENCE</scope>
    <source>
        <strain evidence="4">ChiGjej5B5-7349</strain>
    </source>
</reference>
<evidence type="ECO:0000313" key="5">
    <source>
        <dbReference type="Proteomes" id="UP000784435"/>
    </source>
</evidence>
<dbReference type="Proteomes" id="UP000784435">
    <property type="component" value="Unassembled WGS sequence"/>
</dbReference>
<comment type="caution">
    <text evidence="4">The sequence shown here is derived from an EMBL/GenBank/DDBJ whole genome shotgun (WGS) entry which is preliminary data.</text>
</comment>
<dbReference type="AlphaFoldDB" id="A0A921MBX7"/>
<evidence type="ECO:0000259" key="3">
    <source>
        <dbReference type="Pfam" id="PF12804"/>
    </source>
</evidence>
<keyword evidence="1 4" id="KW-0808">Transferase</keyword>
<organism evidence="4 5">
    <name type="scientific">Brevibacterium senegalense</name>
    <dbReference type="NCBI Taxonomy" id="1033736"/>
    <lineage>
        <taxon>Bacteria</taxon>
        <taxon>Bacillati</taxon>
        <taxon>Actinomycetota</taxon>
        <taxon>Actinomycetes</taxon>
        <taxon>Micrococcales</taxon>
        <taxon>Brevibacteriaceae</taxon>
        <taxon>Brevibacterium</taxon>
    </lineage>
</organism>
<protein>
    <submittedName>
        <fullName evidence="4">NTP transferase domain-containing protein</fullName>
    </submittedName>
</protein>
<dbReference type="PANTHER" id="PTHR19136:SF81">
    <property type="entry name" value="MOLYBDENUM COFACTOR GUANYLYLTRANSFERASE"/>
    <property type="match status" value="1"/>
</dbReference>
<reference evidence="4" key="1">
    <citation type="journal article" date="2021" name="PeerJ">
        <title>Extensive microbial diversity within the chicken gut microbiome revealed by metagenomics and culture.</title>
        <authorList>
            <person name="Gilroy R."/>
            <person name="Ravi A."/>
            <person name="Getino M."/>
            <person name="Pursley I."/>
            <person name="Horton D.L."/>
            <person name="Alikhan N.F."/>
            <person name="Baker D."/>
            <person name="Gharbi K."/>
            <person name="Hall N."/>
            <person name="Watson M."/>
            <person name="Adriaenssens E.M."/>
            <person name="Foster-Nyarko E."/>
            <person name="Jarju S."/>
            <person name="Secka A."/>
            <person name="Antonio M."/>
            <person name="Oren A."/>
            <person name="Chaudhuri R.R."/>
            <person name="La Ragione R."/>
            <person name="Hildebrand F."/>
            <person name="Pallen M.J."/>
        </authorList>
    </citation>
    <scope>NUCLEOTIDE SEQUENCE</scope>
    <source>
        <strain evidence="4">ChiGjej5B5-7349</strain>
    </source>
</reference>
<evidence type="ECO:0000313" key="4">
    <source>
        <dbReference type="EMBL" id="HJG79158.1"/>
    </source>
</evidence>
<evidence type="ECO:0000256" key="2">
    <source>
        <dbReference type="SAM" id="MobiDB-lite"/>
    </source>
</evidence>
<feature type="domain" description="MobA-like NTP transferase" evidence="3">
    <location>
        <begin position="9"/>
        <end position="153"/>
    </location>
</feature>
<feature type="region of interest" description="Disordered" evidence="2">
    <location>
        <begin position="174"/>
        <end position="213"/>
    </location>
</feature>
<gene>
    <name evidence="4" type="ORF">K8V08_01965</name>
</gene>
<accession>A0A921MBX7</accession>
<sequence length="213" mass="22195">MPLPHRTRALVLTGGRSSRFGGIHKPGVDVDGVPVLTRLHATLTDVPVDGVWIAGPLAGLADAQHDSVHQVHEHPRFAGPLAGIAAAVADMPPDPHAVILVLAGDVPYADPADLALLVRTSASTGRAAAGTDAGGRIQHLCAAWPDALLRDRLADIGDPTDTAVKRLWDGIEPMPVDVSPGSVEDFDTPDDYRRLTSGTRPPGPEGQPSQSPS</sequence>
<dbReference type="SUPFAM" id="SSF53448">
    <property type="entry name" value="Nucleotide-diphospho-sugar transferases"/>
    <property type="match status" value="1"/>
</dbReference>
<dbReference type="EMBL" id="DYUK01000042">
    <property type="protein sequence ID" value="HJG79158.1"/>
    <property type="molecule type" value="Genomic_DNA"/>
</dbReference>
<evidence type="ECO:0000256" key="1">
    <source>
        <dbReference type="ARBA" id="ARBA00022679"/>
    </source>
</evidence>
<dbReference type="InterPro" id="IPR029044">
    <property type="entry name" value="Nucleotide-diphossugar_trans"/>
</dbReference>
<proteinExistence type="predicted"/>
<dbReference type="GO" id="GO:0016779">
    <property type="term" value="F:nucleotidyltransferase activity"/>
    <property type="evidence" value="ECO:0007669"/>
    <property type="project" value="TreeGrafter"/>
</dbReference>
<dbReference type="Gene3D" id="3.90.550.10">
    <property type="entry name" value="Spore Coat Polysaccharide Biosynthesis Protein SpsA, Chain A"/>
    <property type="match status" value="1"/>
</dbReference>
<name>A0A921MBX7_9MICO</name>